<protein>
    <submittedName>
        <fullName evidence="2">Uncharacterized protein</fullName>
    </submittedName>
</protein>
<feature type="region of interest" description="Disordered" evidence="1">
    <location>
        <begin position="1"/>
        <end position="31"/>
    </location>
</feature>
<dbReference type="Proteomes" id="UP000593566">
    <property type="component" value="Unassembled WGS sequence"/>
</dbReference>
<reference evidence="2 3" key="1">
    <citation type="journal article" date="2020" name="Genomics">
        <title>Complete, high-quality genomes from long-read metagenomic sequencing of two wolf lichen thalli reveals enigmatic genome architecture.</title>
        <authorList>
            <person name="McKenzie S.K."/>
            <person name="Walston R.F."/>
            <person name="Allen J.L."/>
        </authorList>
    </citation>
    <scope>NUCLEOTIDE SEQUENCE [LARGE SCALE GENOMIC DNA]</scope>
    <source>
        <strain evidence="2">WasteWater1</strain>
    </source>
</reference>
<comment type="caution">
    <text evidence="2">The sequence shown here is derived from an EMBL/GenBank/DDBJ whole genome shotgun (WGS) entry which is preliminary data.</text>
</comment>
<organism evidence="2 3">
    <name type="scientific">Letharia lupina</name>
    <dbReference type="NCBI Taxonomy" id="560253"/>
    <lineage>
        <taxon>Eukaryota</taxon>
        <taxon>Fungi</taxon>
        <taxon>Dikarya</taxon>
        <taxon>Ascomycota</taxon>
        <taxon>Pezizomycotina</taxon>
        <taxon>Lecanoromycetes</taxon>
        <taxon>OSLEUM clade</taxon>
        <taxon>Lecanoromycetidae</taxon>
        <taxon>Lecanorales</taxon>
        <taxon>Lecanorineae</taxon>
        <taxon>Parmeliaceae</taxon>
        <taxon>Letharia</taxon>
    </lineage>
</organism>
<gene>
    <name evidence="2" type="ORF">HO133_002803</name>
</gene>
<feature type="region of interest" description="Disordered" evidence="1">
    <location>
        <begin position="89"/>
        <end position="116"/>
    </location>
</feature>
<evidence type="ECO:0000256" key="1">
    <source>
        <dbReference type="SAM" id="MobiDB-lite"/>
    </source>
</evidence>
<dbReference type="AlphaFoldDB" id="A0A8H6FAA4"/>
<accession>A0A8H6FAA4</accession>
<dbReference type="EMBL" id="JACCJB010000015">
    <property type="protein sequence ID" value="KAF6221122.1"/>
    <property type="molecule type" value="Genomic_DNA"/>
</dbReference>
<evidence type="ECO:0000313" key="3">
    <source>
        <dbReference type="Proteomes" id="UP000593566"/>
    </source>
</evidence>
<evidence type="ECO:0000313" key="2">
    <source>
        <dbReference type="EMBL" id="KAF6221122.1"/>
    </source>
</evidence>
<dbReference type="RefSeq" id="XP_037150557.1">
    <property type="nucleotide sequence ID" value="XM_037293728.1"/>
</dbReference>
<keyword evidence="3" id="KW-1185">Reference proteome</keyword>
<proteinExistence type="predicted"/>
<sequence length="161" mass="17705">MPDEPADPVLRDNEPITPAVKTTGPPPVNNPSLPIVNDALDILRGPLLNYKGMQIVESEVPAFWHGNVLIVANPLECLGIRSQMGQSGCSLPNDIDEPENVRKGSTSNPPEVRHASGNSVVKHYSDSVKEFWRFAVDFALKDHKARWQYALTNERPSGSEP</sequence>
<dbReference type="GeneID" id="59331215"/>
<name>A0A8H6FAA4_9LECA</name>